<dbReference type="InterPro" id="IPR006523">
    <property type="entry name" value="RinA"/>
</dbReference>
<sequence length="103" mass="11958">MSRPKYLWHDYVKKSIMCSFGCDMAQAQGAAQKAKFDEAVKNVLEKTESQYRGKERLAMIDLVYRKRRYNIPGAAVQLHISEGTARDWNREFVYAVAEEMGYL</sequence>
<accession>A0A8S5P6G3</accession>
<protein>
    <submittedName>
        <fullName evidence="1">Transcriptional activator</fullName>
    </submittedName>
</protein>
<dbReference type="EMBL" id="BK015339">
    <property type="protein sequence ID" value="DAE02025.1"/>
    <property type="molecule type" value="Genomic_DNA"/>
</dbReference>
<organism evidence="1">
    <name type="scientific">Siphoviridae sp. ctgEn20</name>
    <dbReference type="NCBI Taxonomy" id="2825606"/>
    <lineage>
        <taxon>Viruses</taxon>
        <taxon>Duplodnaviria</taxon>
        <taxon>Heunggongvirae</taxon>
        <taxon>Uroviricota</taxon>
        <taxon>Caudoviricetes</taxon>
    </lineage>
</organism>
<proteinExistence type="predicted"/>
<dbReference type="NCBIfam" id="TIGR01636">
    <property type="entry name" value="phage_rinA"/>
    <property type="match status" value="1"/>
</dbReference>
<name>A0A8S5P6G3_9CAUD</name>
<reference evidence="1" key="1">
    <citation type="journal article" date="2021" name="Proc. Natl. Acad. Sci. U.S.A.">
        <title>A Catalog of Tens of Thousands of Viruses from Human Metagenomes Reveals Hidden Associations with Chronic Diseases.</title>
        <authorList>
            <person name="Tisza M.J."/>
            <person name="Buck C.B."/>
        </authorList>
    </citation>
    <scope>NUCLEOTIDE SEQUENCE</scope>
    <source>
        <strain evidence="1">CtgEn20</strain>
    </source>
</reference>
<evidence type="ECO:0000313" key="1">
    <source>
        <dbReference type="EMBL" id="DAE02025.1"/>
    </source>
</evidence>